<keyword evidence="7" id="KW-0032">Aminotransferase</keyword>
<keyword evidence="4" id="KW-0456">Lyase</keyword>
<sequence length="392" mass="43937">MKYNFDTVVDRMKSSSVKWDGAEALFGEKDLLPLWVADMDFKVPEEVSKAVADKAAHGIFGYTIREESYYQSIMDWMKTRHNWTIEKEWICHSPGVVTALSLAVQAYTNPGDKVIVQPPVYYPFMKVTETNDREVVYNPLVNNNGTYEMDFEDLVSKIDETVKLLMLCNPHNPGGFVWKKEDLQRLGDICMEHGILVISDEIHSDLVFKKGSHVPFASLSEQFAQNSITSTAPSKTFNLAGLQTSNIIIPNEKLREKFMAETDRNAIGMPNSFGPVATEAAYTHGAQWLDEVMSYIEGNLKFITDYFAENVPALKVLPLEATYLAWIDCSELGMTPEELETFFLSKAHVALNQGKVFGPGGEGFVRMNLACSRSIVEKAAKQIKDAVNTLSV</sequence>
<dbReference type="NCBIfam" id="TIGR04350">
    <property type="entry name" value="C_S_lyase_PatB"/>
    <property type="match status" value="1"/>
</dbReference>
<dbReference type="InterPro" id="IPR004839">
    <property type="entry name" value="Aminotransferase_I/II_large"/>
</dbReference>
<dbReference type="PANTHER" id="PTHR43525:SF1">
    <property type="entry name" value="PROTEIN MALY"/>
    <property type="match status" value="1"/>
</dbReference>
<comment type="similarity">
    <text evidence="5">Belongs to the class-II pyridoxal-phosphate-dependent aminotransferase family. MalY/PatB cystathionine beta-lyase subfamily.</text>
</comment>
<keyword evidence="7" id="KW-0808">Transferase</keyword>
<dbReference type="EC" id="4.4.1.13" evidence="2"/>
<keyword evidence="8" id="KW-1185">Reference proteome</keyword>
<protein>
    <recommendedName>
        <fullName evidence="2">cysteine-S-conjugate beta-lyase</fullName>
        <ecNumber evidence="2">4.4.1.13</ecNumber>
    </recommendedName>
</protein>
<comment type="cofactor">
    <cofactor evidence="1">
        <name>pyridoxal 5'-phosphate</name>
        <dbReference type="ChEBI" id="CHEBI:597326"/>
    </cofactor>
</comment>
<dbReference type="Gene3D" id="3.90.1150.10">
    <property type="entry name" value="Aspartate Aminotransferase, domain 1"/>
    <property type="match status" value="1"/>
</dbReference>
<name>A0ABR8PJT9_9BACL</name>
<dbReference type="EMBL" id="JACSQY010000005">
    <property type="protein sequence ID" value="MBD7908430.1"/>
    <property type="molecule type" value="Genomic_DNA"/>
</dbReference>
<evidence type="ECO:0000256" key="5">
    <source>
        <dbReference type="ARBA" id="ARBA00037974"/>
    </source>
</evidence>
<dbReference type="Pfam" id="PF00155">
    <property type="entry name" value="Aminotran_1_2"/>
    <property type="match status" value="1"/>
</dbReference>
<keyword evidence="3" id="KW-0663">Pyridoxal phosphate</keyword>
<accession>A0ABR8PJT9</accession>
<dbReference type="CDD" id="cd00609">
    <property type="entry name" value="AAT_like"/>
    <property type="match status" value="1"/>
</dbReference>
<reference evidence="7 8" key="1">
    <citation type="submission" date="2020-08" db="EMBL/GenBank/DDBJ databases">
        <title>A Genomic Blueprint of the Chicken Gut Microbiome.</title>
        <authorList>
            <person name="Gilroy R."/>
            <person name="Ravi A."/>
            <person name="Getino M."/>
            <person name="Pursley I."/>
            <person name="Horton D.L."/>
            <person name="Alikhan N.-F."/>
            <person name="Baker D."/>
            <person name="Gharbi K."/>
            <person name="Hall N."/>
            <person name="Watson M."/>
            <person name="Adriaenssens E.M."/>
            <person name="Foster-Nyarko E."/>
            <person name="Jarju S."/>
            <person name="Secka A."/>
            <person name="Antonio M."/>
            <person name="Oren A."/>
            <person name="Chaudhuri R."/>
            <person name="La Ragione R.M."/>
            <person name="Hildebrand F."/>
            <person name="Pallen M.J."/>
        </authorList>
    </citation>
    <scope>NUCLEOTIDE SEQUENCE [LARGE SCALE GENOMIC DNA]</scope>
    <source>
        <strain evidence="7 8">Sa3CUA8</strain>
    </source>
</reference>
<dbReference type="SUPFAM" id="SSF53383">
    <property type="entry name" value="PLP-dependent transferases"/>
    <property type="match status" value="1"/>
</dbReference>
<evidence type="ECO:0000256" key="4">
    <source>
        <dbReference type="ARBA" id="ARBA00023239"/>
    </source>
</evidence>
<dbReference type="Gene3D" id="3.40.640.10">
    <property type="entry name" value="Type I PLP-dependent aspartate aminotransferase-like (Major domain)"/>
    <property type="match status" value="1"/>
</dbReference>
<dbReference type="InterPro" id="IPR051798">
    <property type="entry name" value="Class-II_PLP-Dep_Aminotrans"/>
</dbReference>
<dbReference type="GO" id="GO:0008483">
    <property type="term" value="F:transaminase activity"/>
    <property type="evidence" value="ECO:0007669"/>
    <property type="project" value="UniProtKB-KW"/>
</dbReference>
<dbReference type="RefSeq" id="WP_191689572.1">
    <property type="nucleotide sequence ID" value="NZ_JACSQY010000005.1"/>
</dbReference>
<evidence type="ECO:0000256" key="1">
    <source>
        <dbReference type="ARBA" id="ARBA00001933"/>
    </source>
</evidence>
<dbReference type="InterPro" id="IPR015424">
    <property type="entry name" value="PyrdxlP-dep_Trfase"/>
</dbReference>
<dbReference type="InterPro" id="IPR027619">
    <property type="entry name" value="C-S_lyase_PatB-like"/>
</dbReference>
<proteinExistence type="inferred from homology"/>
<gene>
    <name evidence="7" type="ORF">H9659_08820</name>
</gene>
<dbReference type="InterPro" id="IPR015421">
    <property type="entry name" value="PyrdxlP-dep_Trfase_major"/>
</dbReference>
<dbReference type="Proteomes" id="UP000659496">
    <property type="component" value="Unassembled WGS sequence"/>
</dbReference>
<evidence type="ECO:0000259" key="6">
    <source>
        <dbReference type="Pfam" id="PF00155"/>
    </source>
</evidence>
<comment type="caution">
    <text evidence="7">The sequence shown here is derived from an EMBL/GenBank/DDBJ whole genome shotgun (WGS) entry which is preliminary data.</text>
</comment>
<evidence type="ECO:0000313" key="8">
    <source>
        <dbReference type="Proteomes" id="UP000659496"/>
    </source>
</evidence>
<feature type="domain" description="Aminotransferase class I/classII large" evidence="6">
    <location>
        <begin position="30"/>
        <end position="383"/>
    </location>
</feature>
<organism evidence="7 8">
    <name type="scientific">Sporosarcina gallistercoris</name>
    <dbReference type="NCBI Taxonomy" id="2762245"/>
    <lineage>
        <taxon>Bacteria</taxon>
        <taxon>Bacillati</taxon>
        <taxon>Bacillota</taxon>
        <taxon>Bacilli</taxon>
        <taxon>Bacillales</taxon>
        <taxon>Caryophanaceae</taxon>
        <taxon>Sporosarcina</taxon>
    </lineage>
</organism>
<evidence type="ECO:0000256" key="2">
    <source>
        <dbReference type="ARBA" id="ARBA00012224"/>
    </source>
</evidence>
<evidence type="ECO:0000313" key="7">
    <source>
        <dbReference type="EMBL" id="MBD7908430.1"/>
    </source>
</evidence>
<dbReference type="InterPro" id="IPR015422">
    <property type="entry name" value="PyrdxlP-dep_Trfase_small"/>
</dbReference>
<evidence type="ECO:0000256" key="3">
    <source>
        <dbReference type="ARBA" id="ARBA00022898"/>
    </source>
</evidence>
<dbReference type="PANTHER" id="PTHR43525">
    <property type="entry name" value="PROTEIN MALY"/>
    <property type="match status" value="1"/>
</dbReference>